<evidence type="ECO:0000313" key="2">
    <source>
        <dbReference type="Proteomes" id="UP000011971"/>
    </source>
</evidence>
<dbReference type="RefSeq" id="WP_006473314.1">
    <property type="nucleotide sequence ID" value="NZ_AOGE01000090.1"/>
</dbReference>
<protein>
    <recommendedName>
        <fullName evidence="3">Transposase</fullName>
    </recommendedName>
</protein>
<accession>M5JJT0</accession>
<dbReference type="Proteomes" id="UP000011971">
    <property type="component" value="Unassembled WGS sequence"/>
</dbReference>
<dbReference type="Pfam" id="PF05717">
    <property type="entry name" value="TnpB_IS66"/>
    <property type="match status" value="1"/>
</dbReference>
<dbReference type="PANTHER" id="PTHR36455:SF1">
    <property type="entry name" value="BLR8292 PROTEIN"/>
    <property type="match status" value="1"/>
</dbReference>
<proteinExistence type="predicted"/>
<organism evidence="1 2">
    <name type="scientific">Brucella intermedia M86</name>
    <dbReference type="NCBI Taxonomy" id="1234597"/>
    <lineage>
        <taxon>Bacteria</taxon>
        <taxon>Pseudomonadati</taxon>
        <taxon>Pseudomonadota</taxon>
        <taxon>Alphaproteobacteria</taxon>
        <taxon>Hyphomicrobiales</taxon>
        <taxon>Brucellaceae</taxon>
        <taxon>Brucella/Ochrobactrum group</taxon>
        <taxon>Brucella</taxon>
    </lineage>
</organism>
<comment type="caution">
    <text evidence="1">The sequence shown here is derived from an EMBL/GenBank/DDBJ whole genome shotgun (WGS) entry which is preliminary data.</text>
</comment>
<gene>
    <name evidence="1" type="ORF">D584_24870</name>
</gene>
<reference evidence="1 2" key="1">
    <citation type="journal article" date="2013" name="Gut Pathog.">
        <title>Draft genome of Ochrobactrum intermedium strain M86 isolated from non-ulcer dyspeptic individual from India.</title>
        <authorList>
            <person name="Kulkarni G."/>
            <person name="Dhotre D."/>
            <person name="Dharne M."/>
            <person name="Shetty S."/>
            <person name="Chowdhury S."/>
            <person name="Misra V."/>
            <person name="Misra S."/>
            <person name="Patole M."/>
            <person name="Shouche Y."/>
        </authorList>
    </citation>
    <scope>NUCLEOTIDE SEQUENCE [LARGE SCALE GENOMIC DNA]</scope>
    <source>
        <strain evidence="1 2">M86</strain>
    </source>
</reference>
<sequence>MLSPTGWWLVTAPVDLRGGMDRLWLHVRGHLQQDPVHGGAYVFRNRAGTRIKVLHVDPHGVWLAVRRLHEGRFHWPRSGDAAWSLDRSQFQWLIQGVDWQRLSRTQVLTPQL</sequence>
<dbReference type="AlphaFoldDB" id="M5JJT0"/>
<dbReference type="EMBL" id="AOGE01000090">
    <property type="protein sequence ID" value="ELT46448.1"/>
    <property type="molecule type" value="Genomic_DNA"/>
</dbReference>
<evidence type="ECO:0000313" key="1">
    <source>
        <dbReference type="EMBL" id="ELT46448.1"/>
    </source>
</evidence>
<evidence type="ECO:0008006" key="3">
    <source>
        <dbReference type="Google" id="ProtNLM"/>
    </source>
</evidence>
<dbReference type="NCBIfam" id="NF033819">
    <property type="entry name" value="IS66_TnpB"/>
    <property type="match status" value="1"/>
</dbReference>
<dbReference type="InterPro" id="IPR008878">
    <property type="entry name" value="Transposase_IS66_Orf2"/>
</dbReference>
<dbReference type="OrthoDB" id="9801450at2"/>
<name>M5JJT0_9HYPH</name>
<dbReference type="PANTHER" id="PTHR36455">
    <property type="match status" value="1"/>
</dbReference>